<keyword evidence="3" id="KW-0624">Polysaccharide degradation</keyword>
<protein>
    <recommendedName>
        <fullName evidence="2">chitinase</fullName>
        <ecNumber evidence="2">3.2.1.14</ecNumber>
    </recommendedName>
</protein>
<dbReference type="RefSeq" id="WP_251973410.1">
    <property type="nucleotide sequence ID" value="NZ_AP025730.1"/>
</dbReference>
<dbReference type="PANTHER" id="PTHR11177:SF317">
    <property type="entry name" value="CHITINASE 12-RELATED"/>
    <property type="match status" value="1"/>
</dbReference>
<sequence length="392" mass="43475">MTADAAGPRLDRRRWLQRGCGLWPLSGGWCWSSGAAATPRRHAPAHAGVDLQLWGYYPWWMREDWRRRRIGLYDRLSVFEIEIGDDGQLLDTQGWPVRWQPLGAALRAGGGRLDVTLFLAQAERFERVFGSAERREHLLAQVLALSSPADGVNLDVEIYTPLTAAARRGYMAFCTALAAGLHGQRGGASGAHPRAKSLSVFGVMGAAVDLYERPVQALIDHVVVQGYDAHHADSRRAGPVAPLRGPYTLTWERALRHYLALGWPRHKLLFGLPFYGYEWATESATPGAATLGQGRQISYGAVDERLLPQIRVNARAEVQRHGLRRDAASGSPYYVYRDDGGHWRQGWFEDETSLAAKLDFVRDEGLGGAAVFPVGYDDGAFDALLQRRFRGS</sequence>
<evidence type="ECO:0000313" key="5">
    <source>
        <dbReference type="EMBL" id="BDI05371.1"/>
    </source>
</evidence>
<dbReference type="InterPro" id="IPR011583">
    <property type="entry name" value="Chitinase_II/V-like_cat"/>
</dbReference>
<evidence type="ECO:0000313" key="6">
    <source>
        <dbReference type="Proteomes" id="UP001057498"/>
    </source>
</evidence>
<organism evidence="5 6">
    <name type="scientific">Sphaerotilus microaerophilus</name>
    <dbReference type="NCBI Taxonomy" id="2914710"/>
    <lineage>
        <taxon>Bacteria</taxon>
        <taxon>Pseudomonadati</taxon>
        <taxon>Pseudomonadota</taxon>
        <taxon>Betaproteobacteria</taxon>
        <taxon>Burkholderiales</taxon>
        <taxon>Sphaerotilaceae</taxon>
        <taxon>Sphaerotilus</taxon>
    </lineage>
</organism>
<dbReference type="Pfam" id="PF00704">
    <property type="entry name" value="Glyco_hydro_18"/>
    <property type="match status" value="1"/>
</dbReference>
<reference evidence="5" key="1">
    <citation type="submission" date="2022-04" db="EMBL/GenBank/DDBJ databases">
        <title>Whole genome sequence of Sphaerotilus sp. FB-5.</title>
        <authorList>
            <person name="Takeda M."/>
            <person name="Narihara S."/>
            <person name="Akimoto M."/>
            <person name="Akimoto R."/>
            <person name="Nishiyashiki S."/>
            <person name="Murakami T."/>
        </authorList>
    </citation>
    <scope>NUCLEOTIDE SEQUENCE</scope>
    <source>
        <strain evidence="5">FB-5</strain>
    </source>
</reference>
<gene>
    <name evidence="5" type="ORF">CATMQ487_23410</name>
</gene>
<dbReference type="SMART" id="SM00636">
    <property type="entry name" value="Glyco_18"/>
    <property type="match status" value="1"/>
</dbReference>
<evidence type="ECO:0000259" key="4">
    <source>
        <dbReference type="SMART" id="SM00636"/>
    </source>
</evidence>
<dbReference type="InterPro" id="IPR029070">
    <property type="entry name" value="Chitinase_insertion_sf"/>
</dbReference>
<evidence type="ECO:0000256" key="2">
    <source>
        <dbReference type="ARBA" id="ARBA00012729"/>
    </source>
</evidence>
<dbReference type="EMBL" id="AP025730">
    <property type="protein sequence ID" value="BDI05371.1"/>
    <property type="molecule type" value="Genomic_DNA"/>
</dbReference>
<name>A0ABN6PJS4_9BURK</name>
<dbReference type="EC" id="3.2.1.14" evidence="2"/>
<dbReference type="PANTHER" id="PTHR11177">
    <property type="entry name" value="CHITINASE"/>
    <property type="match status" value="1"/>
</dbReference>
<evidence type="ECO:0000256" key="3">
    <source>
        <dbReference type="ARBA" id="ARBA00023024"/>
    </source>
</evidence>
<dbReference type="InterPro" id="IPR001223">
    <property type="entry name" value="Glyco_hydro18_cat"/>
</dbReference>
<dbReference type="SUPFAM" id="SSF51445">
    <property type="entry name" value="(Trans)glycosidases"/>
    <property type="match status" value="1"/>
</dbReference>
<feature type="domain" description="Chitinase II/V-like catalytic" evidence="4">
    <location>
        <begin position="51"/>
        <end position="377"/>
    </location>
</feature>
<proteinExistence type="predicted"/>
<dbReference type="Gene3D" id="3.10.50.10">
    <property type="match status" value="1"/>
</dbReference>
<keyword evidence="6" id="KW-1185">Reference proteome</keyword>
<dbReference type="InterPro" id="IPR017853">
    <property type="entry name" value="GH"/>
</dbReference>
<accession>A0ABN6PJS4</accession>
<evidence type="ECO:0000256" key="1">
    <source>
        <dbReference type="ARBA" id="ARBA00000822"/>
    </source>
</evidence>
<keyword evidence="3" id="KW-0146">Chitin degradation</keyword>
<dbReference type="InterPro" id="IPR050314">
    <property type="entry name" value="Glycosyl_Hydrlase_18"/>
</dbReference>
<keyword evidence="3" id="KW-0119">Carbohydrate metabolism</keyword>
<dbReference type="Proteomes" id="UP001057498">
    <property type="component" value="Chromosome"/>
</dbReference>
<dbReference type="Gene3D" id="3.20.20.80">
    <property type="entry name" value="Glycosidases"/>
    <property type="match status" value="1"/>
</dbReference>
<comment type="catalytic activity">
    <reaction evidence="1">
        <text>Random endo-hydrolysis of N-acetyl-beta-D-glucosaminide (1-&gt;4)-beta-linkages in chitin and chitodextrins.</text>
        <dbReference type="EC" id="3.2.1.14"/>
    </reaction>
</comment>